<feature type="domain" description="G-protein coupled receptors family 2 profile 2" evidence="12">
    <location>
        <begin position="307"/>
        <end position="574"/>
    </location>
</feature>
<protein>
    <recommendedName>
        <fullName evidence="12">G-protein coupled receptors family 2 profile 2 domain-containing protein</fullName>
    </recommendedName>
</protein>
<dbReference type="InterPro" id="IPR023311">
    <property type="entry name" value="Methusela_ecto_dom_2"/>
</dbReference>
<dbReference type="PANTHER" id="PTHR46953:SF1">
    <property type="entry name" value="G-PROTEIN COUPLED RECEPTOR MTH-LIKE 1-RELATED"/>
    <property type="match status" value="1"/>
</dbReference>
<evidence type="ECO:0000256" key="5">
    <source>
        <dbReference type="ARBA" id="ARBA00022989"/>
    </source>
</evidence>
<dbReference type="InterPro" id="IPR000832">
    <property type="entry name" value="GPCR_2_secretin-like"/>
</dbReference>
<evidence type="ECO:0000313" key="14">
    <source>
        <dbReference type="Proteomes" id="UP001378592"/>
    </source>
</evidence>
<dbReference type="Proteomes" id="UP001378592">
    <property type="component" value="Unassembled WGS sequence"/>
</dbReference>
<reference evidence="13 14" key="1">
    <citation type="submission" date="2024-03" db="EMBL/GenBank/DDBJ databases">
        <title>The genome assembly and annotation of the cricket Gryllus longicercus Weissman &amp; Gray.</title>
        <authorList>
            <person name="Szrajer S."/>
            <person name="Gray D."/>
            <person name="Ylla G."/>
        </authorList>
    </citation>
    <scope>NUCLEOTIDE SEQUENCE [LARGE SCALE GENOMIC DNA]</scope>
    <source>
        <strain evidence="13">DAG 2021-001</strain>
        <tissue evidence="13">Whole body minus gut</tissue>
    </source>
</reference>
<dbReference type="SUPFAM" id="SSF81321">
    <property type="entry name" value="Family A G protein-coupled receptor-like"/>
    <property type="match status" value="1"/>
</dbReference>
<dbReference type="PROSITE" id="PS50261">
    <property type="entry name" value="G_PROTEIN_RECEP_F2_4"/>
    <property type="match status" value="1"/>
</dbReference>
<dbReference type="GO" id="GO:0007166">
    <property type="term" value="P:cell surface receptor signaling pathway"/>
    <property type="evidence" value="ECO:0007669"/>
    <property type="project" value="InterPro"/>
</dbReference>
<dbReference type="CDD" id="cd15039">
    <property type="entry name" value="7tmB3_Methuselah-like"/>
    <property type="match status" value="1"/>
</dbReference>
<evidence type="ECO:0000259" key="12">
    <source>
        <dbReference type="PROSITE" id="PS50261"/>
    </source>
</evidence>
<feature type="transmembrane region" description="Helical" evidence="10">
    <location>
        <begin position="524"/>
        <end position="545"/>
    </location>
</feature>
<comment type="subcellular location">
    <subcellularLocation>
        <location evidence="1">Membrane</location>
        <topology evidence="1">Multi-pass membrane protein</topology>
    </subcellularLocation>
</comment>
<dbReference type="Pfam" id="PF00002">
    <property type="entry name" value="7tm_2"/>
    <property type="match status" value="1"/>
</dbReference>
<feature type="transmembrane region" description="Helical" evidence="10">
    <location>
        <begin position="309"/>
        <end position="332"/>
    </location>
</feature>
<dbReference type="InterPro" id="IPR052808">
    <property type="entry name" value="GPCR_Mth-like"/>
</dbReference>
<evidence type="ECO:0000256" key="10">
    <source>
        <dbReference type="SAM" id="Phobius"/>
    </source>
</evidence>
<proteinExistence type="inferred from homology"/>
<evidence type="ECO:0000256" key="6">
    <source>
        <dbReference type="ARBA" id="ARBA00023040"/>
    </source>
</evidence>
<evidence type="ECO:0000256" key="4">
    <source>
        <dbReference type="ARBA" id="ARBA00022729"/>
    </source>
</evidence>
<gene>
    <name evidence="13" type="ORF">R5R35_001717</name>
</gene>
<keyword evidence="4 11" id="KW-0732">Signal</keyword>
<keyword evidence="14" id="KW-1185">Reference proteome</keyword>
<evidence type="ECO:0000256" key="1">
    <source>
        <dbReference type="ARBA" id="ARBA00004141"/>
    </source>
</evidence>
<name>A0AAN9W182_9ORTH</name>
<dbReference type="GO" id="GO:0004930">
    <property type="term" value="F:G protein-coupled receptor activity"/>
    <property type="evidence" value="ECO:0007669"/>
    <property type="project" value="UniProtKB-KW"/>
</dbReference>
<evidence type="ECO:0000256" key="2">
    <source>
        <dbReference type="ARBA" id="ARBA00008979"/>
    </source>
</evidence>
<feature type="signal peptide" evidence="11">
    <location>
        <begin position="1"/>
        <end position="22"/>
    </location>
</feature>
<keyword evidence="3 10" id="KW-0812">Transmembrane</keyword>
<evidence type="ECO:0000313" key="13">
    <source>
        <dbReference type="EMBL" id="KAK7872150.1"/>
    </source>
</evidence>
<evidence type="ECO:0000256" key="8">
    <source>
        <dbReference type="ARBA" id="ARBA00023170"/>
    </source>
</evidence>
<dbReference type="PANTHER" id="PTHR46953">
    <property type="entry name" value="G-PROTEIN COUPLED RECEPTOR MTH-LIKE 1-RELATED"/>
    <property type="match status" value="1"/>
</dbReference>
<dbReference type="InterPro" id="IPR017981">
    <property type="entry name" value="GPCR_2-like_7TM"/>
</dbReference>
<keyword evidence="9" id="KW-0807">Transducer</keyword>
<keyword evidence="5 10" id="KW-1133">Transmembrane helix</keyword>
<dbReference type="Gene3D" id="2.170.180.11">
    <property type="entry name" value="Methuselah ectodomain, domain 2"/>
    <property type="match status" value="1"/>
</dbReference>
<keyword evidence="8" id="KW-0675">Receptor</keyword>
<dbReference type="AlphaFoldDB" id="A0AAN9W182"/>
<evidence type="ECO:0000256" key="7">
    <source>
        <dbReference type="ARBA" id="ARBA00023136"/>
    </source>
</evidence>
<feature type="transmembrane region" description="Helical" evidence="10">
    <location>
        <begin position="373"/>
        <end position="397"/>
    </location>
</feature>
<sequence>MGAARVAPWALLCAALAQGALATTPPSSPFVLRKCCALDQILNDNMRACVPLKNATRLSLNITNIQKKNLWWMDTKVRVAPKGKIEKLSALAQNATVHYKERPCEADITSILWTTEASLYMNGSLEMELTRTAGGPTEKFVLPPKDYCMDRTTLSGKLSLAFLACPCKHVVCVRKCCDKKRMLTMSEAIAMKQEAHCDGKLPEKFTWIAPFTALTAGSGPGQGNVAYARLRGPFPNTCPSGRMNVVVEMSDKFNSKLLPNGSLIADVTGSPFAVRQFCVDYGKDISKEGYFAYVCAKNRDPKPVTWKNYLYLVLYLVGLASLLATLAVYALLPELRRPVYAKALMCHVAALAAALLTLAVSECVSVDTYAKCASLAFFGQFFLLAAFFWLTVLCFDFTRGFMDLLPINDARSAGRRLLYYSLFAWSGPTIIVTITVALNYSPGLPDWLQKPEIGLYSCWFSPTWAKFFYHYGPVACLLLANIFMFSYTMFRLRSAQRSGRGMLKNEDSCLTGGYLRKRRERMLLYAKLFALMGVTWLLEVVVWAVGADDITMALVDAVNVLRGLGVFGTCCCKRNVLNALRDRLPCLDKRHLDHSSSSYTHSTDVSLRNTSMSDGTQLKRIATTHISATFE</sequence>
<evidence type="ECO:0000256" key="11">
    <source>
        <dbReference type="SAM" id="SignalP"/>
    </source>
</evidence>
<organism evidence="13 14">
    <name type="scientific">Gryllus longicercus</name>
    <dbReference type="NCBI Taxonomy" id="2509291"/>
    <lineage>
        <taxon>Eukaryota</taxon>
        <taxon>Metazoa</taxon>
        <taxon>Ecdysozoa</taxon>
        <taxon>Arthropoda</taxon>
        <taxon>Hexapoda</taxon>
        <taxon>Insecta</taxon>
        <taxon>Pterygota</taxon>
        <taxon>Neoptera</taxon>
        <taxon>Polyneoptera</taxon>
        <taxon>Orthoptera</taxon>
        <taxon>Ensifera</taxon>
        <taxon>Gryllidea</taxon>
        <taxon>Grylloidea</taxon>
        <taxon>Gryllidae</taxon>
        <taxon>Gryllinae</taxon>
        <taxon>Gryllus</taxon>
    </lineage>
</organism>
<keyword evidence="6" id="KW-0297">G-protein coupled receptor</keyword>
<evidence type="ECO:0000256" key="3">
    <source>
        <dbReference type="ARBA" id="ARBA00022692"/>
    </source>
</evidence>
<keyword evidence="7 10" id="KW-0472">Membrane</keyword>
<comment type="similarity">
    <text evidence="2">Belongs to the G-protein coupled receptor 2 family. Mth subfamily.</text>
</comment>
<evidence type="ECO:0000256" key="9">
    <source>
        <dbReference type="ARBA" id="ARBA00023224"/>
    </source>
</evidence>
<feature type="transmembrane region" description="Helical" evidence="10">
    <location>
        <begin position="417"/>
        <end position="438"/>
    </location>
</feature>
<dbReference type="GO" id="GO:0016020">
    <property type="term" value="C:membrane"/>
    <property type="evidence" value="ECO:0007669"/>
    <property type="project" value="UniProtKB-SubCell"/>
</dbReference>
<feature type="transmembrane region" description="Helical" evidence="10">
    <location>
        <begin position="339"/>
        <end position="361"/>
    </location>
</feature>
<accession>A0AAN9W182</accession>
<dbReference type="Pfam" id="PF06652">
    <property type="entry name" value="Methuselah_N"/>
    <property type="match status" value="1"/>
</dbReference>
<feature type="transmembrane region" description="Helical" evidence="10">
    <location>
        <begin position="468"/>
        <end position="490"/>
    </location>
</feature>
<comment type="caution">
    <text evidence="13">The sequence shown here is derived from an EMBL/GenBank/DDBJ whole genome shotgun (WGS) entry which is preliminary data.</text>
</comment>
<dbReference type="Gene3D" id="1.20.1070.10">
    <property type="entry name" value="Rhodopsin 7-helix transmembrane proteins"/>
    <property type="match status" value="1"/>
</dbReference>
<dbReference type="InterPro" id="IPR010596">
    <property type="entry name" value="Methuselah_N_dom"/>
</dbReference>
<feature type="chain" id="PRO_5042992515" description="G-protein coupled receptors family 2 profile 2 domain-containing protein" evidence="11">
    <location>
        <begin position="23"/>
        <end position="631"/>
    </location>
</feature>
<dbReference type="EMBL" id="JAZDUA010000028">
    <property type="protein sequence ID" value="KAK7872150.1"/>
    <property type="molecule type" value="Genomic_DNA"/>
</dbReference>